<reference evidence="1 2" key="1">
    <citation type="submission" date="2018-05" db="EMBL/GenBank/DDBJ databases">
        <title>Genomic sequencing of EHEC O26 New European Clone.</title>
        <authorList>
            <person name="Karnisova L."/>
            <person name="Nunvar J."/>
            <person name="Marejkova M."/>
            <person name="Mellmann A."/>
            <person name="Drevinek P."/>
            <person name="Blahova K."/>
            <person name="Bielaszewska M."/>
        </authorList>
    </citation>
    <scope>NUCLEOTIDE SEQUENCE [LARGE SCALE GENOMIC DNA]</scope>
    <source>
        <strain evidence="1 2">14-391</strain>
    </source>
</reference>
<comment type="caution">
    <text evidence="1">The sequence shown here is derived from an EMBL/GenBank/DDBJ whole genome shotgun (WGS) entry which is preliminary data.</text>
</comment>
<proteinExistence type="predicted"/>
<evidence type="ECO:0000313" key="1">
    <source>
        <dbReference type="EMBL" id="PZZ57782.1"/>
    </source>
</evidence>
<accession>A0A246X0N3</accession>
<sequence length="66" mass="8105">MLRNQHYSLKTGLIFDINHQQNTKRSDQIETINTIMLTTRHRITWKVYQWLRLPFLKKYSIKCVKI</sequence>
<gene>
    <name evidence="1" type="ORF">DIV22_27840</name>
</gene>
<dbReference type="Proteomes" id="UP000248865">
    <property type="component" value="Unassembled WGS sequence"/>
</dbReference>
<dbReference type="EMBL" id="QFSS01000493">
    <property type="protein sequence ID" value="PZZ57782.1"/>
    <property type="molecule type" value="Genomic_DNA"/>
</dbReference>
<dbReference type="AlphaFoldDB" id="A0A246X0N3"/>
<name>A0A246X0N3_ECOLX</name>
<organism evidence="1 2">
    <name type="scientific">Escherichia coli</name>
    <dbReference type="NCBI Taxonomy" id="562"/>
    <lineage>
        <taxon>Bacteria</taxon>
        <taxon>Pseudomonadati</taxon>
        <taxon>Pseudomonadota</taxon>
        <taxon>Gammaproteobacteria</taxon>
        <taxon>Enterobacterales</taxon>
        <taxon>Enterobacteriaceae</taxon>
        <taxon>Escherichia</taxon>
    </lineage>
</organism>
<evidence type="ECO:0000313" key="2">
    <source>
        <dbReference type="Proteomes" id="UP000248865"/>
    </source>
</evidence>
<protein>
    <submittedName>
        <fullName evidence="1">Uncharacterized protein</fullName>
    </submittedName>
</protein>